<name>A0A9N9FWS2_FUNMO</name>
<gene>
    <name evidence="1" type="ORF">FMOSSE_LOCUS6983</name>
</gene>
<proteinExistence type="predicted"/>
<dbReference type="EMBL" id="CAJVPP010001551">
    <property type="protein sequence ID" value="CAG8561492.1"/>
    <property type="molecule type" value="Genomic_DNA"/>
</dbReference>
<sequence>VDVSNYLHTNSFNASTIENVIEKIELKNFAAIIVDGEAAM</sequence>
<reference evidence="1" key="1">
    <citation type="submission" date="2021-06" db="EMBL/GenBank/DDBJ databases">
        <authorList>
            <person name="Kallberg Y."/>
            <person name="Tangrot J."/>
            <person name="Rosling A."/>
        </authorList>
    </citation>
    <scope>NUCLEOTIDE SEQUENCE</scope>
    <source>
        <strain evidence="1">87-6 pot B 2015</strain>
    </source>
</reference>
<feature type="non-terminal residue" evidence="1">
    <location>
        <position position="1"/>
    </location>
</feature>
<evidence type="ECO:0000313" key="1">
    <source>
        <dbReference type="EMBL" id="CAG8561492.1"/>
    </source>
</evidence>
<evidence type="ECO:0000313" key="2">
    <source>
        <dbReference type="Proteomes" id="UP000789375"/>
    </source>
</evidence>
<comment type="caution">
    <text evidence="1">The sequence shown here is derived from an EMBL/GenBank/DDBJ whole genome shotgun (WGS) entry which is preliminary data.</text>
</comment>
<accession>A0A9N9FWS2</accession>
<dbReference type="AlphaFoldDB" id="A0A9N9FWS2"/>
<organism evidence="1 2">
    <name type="scientific">Funneliformis mosseae</name>
    <name type="common">Endomycorrhizal fungus</name>
    <name type="synonym">Glomus mosseae</name>
    <dbReference type="NCBI Taxonomy" id="27381"/>
    <lineage>
        <taxon>Eukaryota</taxon>
        <taxon>Fungi</taxon>
        <taxon>Fungi incertae sedis</taxon>
        <taxon>Mucoromycota</taxon>
        <taxon>Glomeromycotina</taxon>
        <taxon>Glomeromycetes</taxon>
        <taxon>Glomerales</taxon>
        <taxon>Glomeraceae</taxon>
        <taxon>Funneliformis</taxon>
    </lineage>
</organism>
<keyword evidence="2" id="KW-1185">Reference proteome</keyword>
<dbReference type="Proteomes" id="UP000789375">
    <property type="component" value="Unassembled WGS sequence"/>
</dbReference>
<protein>
    <submittedName>
        <fullName evidence="1">1579_t:CDS:1</fullName>
    </submittedName>
</protein>